<protein>
    <submittedName>
        <fullName evidence="4">Uncharacterized protein</fullName>
    </submittedName>
</protein>
<dbReference type="InterPro" id="IPR007700">
    <property type="entry name" value="DUF668"/>
</dbReference>
<name>A0AAD4S3T9_9MAGN</name>
<evidence type="ECO:0000259" key="2">
    <source>
        <dbReference type="Pfam" id="PF05003"/>
    </source>
</evidence>
<dbReference type="Pfam" id="PF11961">
    <property type="entry name" value="DUF3475"/>
    <property type="match status" value="1"/>
</dbReference>
<organism evidence="4 5">
    <name type="scientific">Papaver atlanticum</name>
    <dbReference type="NCBI Taxonomy" id="357466"/>
    <lineage>
        <taxon>Eukaryota</taxon>
        <taxon>Viridiplantae</taxon>
        <taxon>Streptophyta</taxon>
        <taxon>Embryophyta</taxon>
        <taxon>Tracheophyta</taxon>
        <taxon>Spermatophyta</taxon>
        <taxon>Magnoliopsida</taxon>
        <taxon>Ranunculales</taxon>
        <taxon>Papaveraceae</taxon>
        <taxon>Papaveroideae</taxon>
        <taxon>Papaver</taxon>
    </lineage>
</organism>
<evidence type="ECO:0000313" key="4">
    <source>
        <dbReference type="EMBL" id="KAI3861407.1"/>
    </source>
</evidence>
<accession>A0AAD4S3T9</accession>
<dbReference type="GO" id="GO:0045927">
    <property type="term" value="P:positive regulation of growth"/>
    <property type="evidence" value="ECO:0007669"/>
    <property type="project" value="InterPro"/>
</dbReference>
<evidence type="ECO:0000313" key="5">
    <source>
        <dbReference type="Proteomes" id="UP001202328"/>
    </source>
</evidence>
<evidence type="ECO:0000259" key="3">
    <source>
        <dbReference type="Pfam" id="PF11961"/>
    </source>
</evidence>
<feature type="compositionally biased region" description="Gly residues" evidence="1">
    <location>
        <begin position="1"/>
        <end position="11"/>
    </location>
</feature>
<gene>
    <name evidence="4" type="ORF">MKW98_000359</name>
</gene>
<dbReference type="Pfam" id="PF05003">
    <property type="entry name" value="DUF668"/>
    <property type="match status" value="1"/>
</dbReference>
<proteinExistence type="predicted"/>
<dbReference type="InterPro" id="IPR021864">
    <property type="entry name" value="DUF3475"/>
</dbReference>
<sequence length="657" mass="73674">MGGVCSGGGASPQGSADRFPRSPNFNGVFKRGSSCFKDKRFVSSDESDSDGSDFSFGGENGRKFDCVDLLLCSPFEQKISVSKKNKTVNNKKVSKSSSSDGIVGQEQTGEVLDPTAGIMPRFRSSSTYVRGTSSRGNDVCILAFEIASTITKGANLLRSLSKENMLFLKQRVLQSDGVQRLVSTEMGELLTIAAADKREEFATFLREIVRFGNLCKASEWHNLGPYFQKLDLDVITYKKSKEEAQLTMEELVSLAQNTSELYHELHTLNKFEQDHRRRLEEVESLQLIGKEDSLMLLNIELNHQKKLVRNLKKKSLWSKDLEEVTEKLVEAVKLIHQEISEAFGNNLSTGVSSGPNQNSQRLGESGLVLHYANIINQIESISCLVSHPNSLPPNTRDTLYQGLPPNVKARLRSHLQLIDPMQFTELQIRAEMEKTLSWLVPLASNTTKAHQGFGSVGEWANTCNSLNKRTHVQNNSMRLQTLYHADKEKTELCILELVTWLHHLISRIRQRYYGIKPLMPVRSSKPKKNLVLRLEIQPDSNVHSIADTPPSTSTITRIEKIHQLPKQDQSLLQHAGMKTISNPGISKSQDLSTMAKGKMKAGEIRQTRMSQSCDQTPTSSRDELMMMRLTQDLESTITRTNTKGKVHPLNQQDNETT</sequence>
<feature type="domain" description="DUF668" evidence="2">
    <location>
        <begin position="361"/>
        <end position="448"/>
    </location>
</feature>
<feature type="domain" description="DUF3475" evidence="3">
    <location>
        <begin position="141"/>
        <end position="197"/>
    </location>
</feature>
<comment type="caution">
    <text evidence="4">The sequence shown here is derived from an EMBL/GenBank/DDBJ whole genome shotgun (WGS) entry which is preliminary data.</text>
</comment>
<feature type="region of interest" description="Disordered" evidence="1">
    <location>
        <begin position="637"/>
        <end position="657"/>
    </location>
</feature>
<dbReference type="InterPro" id="IPR045021">
    <property type="entry name" value="PSI1/2/3"/>
</dbReference>
<dbReference type="Proteomes" id="UP001202328">
    <property type="component" value="Unassembled WGS sequence"/>
</dbReference>
<evidence type="ECO:0000256" key="1">
    <source>
        <dbReference type="SAM" id="MobiDB-lite"/>
    </source>
</evidence>
<dbReference type="PANTHER" id="PTHR31730:SF18">
    <property type="entry name" value="PROTEIN PSK SIMULATOR 2"/>
    <property type="match status" value="1"/>
</dbReference>
<dbReference type="EMBL" id="JAJJMB010014260">
    <property type="protein sequence ID" value="KAI3861407.1"/>
    <property type="molecule type" value="Genomic_DNA"/>
</dbReference>
<keyword evidence="5" id="KW-1185">Reference proteome</keyword>
<reference evidence="4" key="1">
    <citation type="submission" date="2022-04" db="EMBL/GenBank/DDBJ databases">
        <title>A functionally conserved STORR gene fusion in Papaver species that diverged 16.8 million years ago.</title>
        <authorList>
            <person name="Catania T."/>
        </authorList>
    </citation>
    <scope>NUCLEOTIDE SEQUENCE</scope>
    <source>
        <strain evidence="4">S-188037</strain>
    </source>
</reference>
<dbReference type="AlphaFoldDB" id="A0AAD4S3T9"/>
<dbReference type="PANTHER" id="PTHR31730">
    <property type="entry name" value="OS01G0873900 PROTEIN"/>
    <property type="match status" value="1"/>
</dbReference>
<feature type="region of interest" description="Disordered" evidence="1">
    <location>
        <begin position="1"/>
        <end position="32"/>
    </location>
</feature>